<evidence type="ECO:0000313" key="2">
    <source>
        <dbReference type="EMBL" id="CAF4311088.1"/>
    </source>
</evidence>
<dbReference type="Proteomes" id="UP000663868">
    <property type="component" value="Unassembled WGS sequence"/>
</dbReference>
<gene>
    <name evidence="2" type="ORF">KXQ929_LOCUS46080</name>
</gene>
<proteinExistence type="predicted"/>
<dbReference type="EMBL" id="CAJOBB010014959">
    <property type="protein sequence ID" value="CAF4311088.1"/>
    <property type="molecule type" value="Genomic_DNA"/>
</dbReference>
<name>A0A820IH73_9BILA</name>
<feature type="compositionally biased region" description="Polar residues" evidence="1">
    <location>
        <begin position="55"/>
        <end position="76"/>
    </location>
</feature>
<evidence type="ECO:0000313" key="3">
    <source>
        <dbReference type="Proteomes" id="UP000663868"/>
    </source>
</evidence>
<feature type="region of interest" description="Disordered" evidence="1">
    <location>
        <begin position="55"/>
        <end position="90"/>
    </location>
</feature>
<accession>A0A820IH73</accession>
<organism evidence="2 3">
    <name type="scientific">Adineta steineri</name>
    <dbReference type="NCBI Taxonomy" id="433720"/>
    <lineage>
        <taxon>Eukaryota</taxon>
        <taxon>Metazoa</taxon>
        <taxon>Spiralia</taxon>
        <taxon>Gnathifera</taxon>
        <taxon>Rotifera</taxon>
        <taxon>Eurotatoria</taxon>
        <taxon>Bdelloidea</taxon>
        <taxon>Adinetida</taxon>
        <taxon>Adinetidae</taxon>
        <taxon>Adineta</taxon>
    </lineage>
</organism>
<reference evidence="2" key="1">
    <citation type="submission" date="2021-02" db="EMBL/GenBank/DDBJ databases">
        <authorList>
            <person name="Nowell W R."/>
        </authorList>
    </citation>
    <scope>NUCLEOTIDE SEQUENCE</scope>
</reference>
<dbReference type="AlphaFoldDB" id="A0A820IH73"/>
<sequence>ILYSLQHPPEEIVPTYSDLSRLRKRKNDDFDINNDLHLDKLILFGNKKLHDRSNTRLAASSSLIQQEQTSLSSNEKNPSKSRNKMVTTYY</sequence>
<protein>
    <submittedName>
        <fullName evidence="2">Uncharacterized protein</fullName>
    </submittedName>
</protein>
<comment type="caution">
    <text evidence="2">The sequence shown here is derived from an EMBL/GenBank/DDBJ whole genome shotgun (WGS) entry which is preliminary data.</text>
</comment>
<feature type="non-terminal residue" evidence="2">
    <location>
        <position position="1"/>
    </location>
</feature>
<evidence type="ECO:0000256" key="1">
    <source>
        <dbReference type="SAM" id="MobiDB-lite"/>
    </source>
</evidence>
<feature type="non-terminal residue" evidence="2">
    <location>
        <position position="90"/>
    </location>
</feature>